<proteinExistence type="predicted"/>
<dbReference type="InterPro" id="IPR003586">
    <property type="entry name" value="Hint_dom_C"/>
</dbReference>
<dbReference type="InterPro" id="IPR003587">
    <property type="entry name" value="Hint_dom_N"/>
</dbReference>
<dbReference type="InterPro" id="IPR006141">
    <property type="entry name" value="Intein_N"/>
</dbReference>
<evidence type="ECO:0000313" key="4">
    <source>
        <dbReference type="Proteomes" id="UP000297855"/>
    </source>
</evidence>
<dbReference type="NCBIfam" id="TIGR01443">
    <property type="entry name" value="intein_Cterm"/>
    <property type="match status" value="1"/>
</dbReference>
<evidence type="ECO:0000259" key="1">
    <source>
        <dbReference type="SMART" id="SM00305"/>
    </source>
</evidence>
<dbReference type="PROSITE" id="PS50818">
    <property type="entry name" value="INTEIN_C_TER"/>
    <property type="match status" value="1"/>
</dbReference>
<reference evidence="3" key="1">
    <citation type="journal article" date="2019" name="PLoS Negl. Trop. Dis.">
        <title>Revisiting the worldwide diversity of Leptospira species in the environment.</title>
        <authorList>
            <person name="Vincent A.T."/>
            <person name="Schiettekatte O."/>
            <person name="Bourhy P."/>
            <person name="Veyrier F.J."/>
            <person name="Picardeau M."/>
        </authorList>
    </citation>
    <scope>NUCLEOTIDE SEQUENCE [LARGE SCALE GENOMIC DNA]</scope>
    <source>
        <strain evidence="3">SCS5</strain>
    </source>
</reference>
<evidence type="ECO:0000313" key="3">
    <source>
        <dbReference type="EMBL" id="TGK17831.1"/>
    </source>
</evidence>
<dbReference type="SMART" id="SM00306">
    <property type="entry name" value="HintN"/>
    <property type="match status" value="1"/>
</dbReference>
<dbReference type="Pfam" id="PF07591">
    <property type="entry name" value="PT-HINT"/>
    <property type="match status" value="1"/>
</dbReference>
<dbReference type="RefSeq" id="WP_135813498.1">
    <property type="nucleotide sequence ID" value="NZ_RQEV01000011.1"/>
</dbReference>
<protein>
    <submittedName>
        <fullName evidence="3">Uncharacterized protein</fullName>
    </submittedName>
</protein>
<dbReference type="EMBL" id="RQEV01000011">
    <property type="protein sequence ID" value="TGK17831.1"/>
    <property type="molecule type" value="Genomic_DNA"/>
</dbReference>
<keyword evidence="4" id="KW-1185">Reference proteome</keyword>
<dbReference type="GO" id="GO:0016539">
    <property type="term" value="P:intein-mediated protein splicing"/>
    <property type="evidence" value="ECO:0007669"/>
    <property type="project" value="InterPro"/>
</dbReference>
<dbReference type="CDD" id="cd00081">
    <property type="entry name" value="Hint"/>
    <property type="match status" value="1"/>
</dbReference>
<sequence>MRGAAKRNTGDYRVKSDALLALGVSDVGGARSTGSKSFEFDTCFVAGTLVYTKEGYKGIEEINVGDLVLSHNEKTGQLSFQRVTETYVHDVPLVHKITYHNGTVVETTWNHPFYVKGSGWTQVKDLSSEDRSVTLASIQNSVILEERGRRVVVGASLASLGGQASVATPSWSETYAGTIGIRKVEEIRRPEKVYNIEVEGNHSYFVTKSKVLVHNYDKTIREILTNNDLSAKEKMNKLFERDSFTYEGKVWQRQEISPEVKNKSGKVIQEKQFGFFSKENQYGKPDTLTFREGSGGKLEAVQVQKEGEYYKNTKVYDQNFNWKGNVDFAGNLPVFDKNNSESIKFHTDYTNQFAKERGYDLVKDGSGKTKLSYTESGKP</sequence>
<dbReference type="Proteomes" id="UP000297855">
    <property type="component" value="Unassembled WGS sequence"/>
</dbReference>
<dbReference type="Gene3D" id="2.170.16.10">
    <property type="entry name" value="Hedgehog/Intein (Hint) domain"/>
    <property type="match status" value="1"/>
</dbReference>
<dbReference type="SMART" id="SM00305">
    <property type="entry name" value="HintC"/>
    <property type="match status" value="1"/>
</dbReference>
<dbReference type="InterPro" id="IPR036844">
    <property type="entry name" value="Hint_dom_sf"/>
</dbReference>
<feature type="domain" description="Hint" evidence="2">
    <location>
        <begin position="41"/>
        <end position="136"/>
    </location>
</feature>
<feature type="domain" description="Hint" evidence="1">
    <location>
        <begin position="176"/>
        <end position="221"/>
    </location>
</feature>
<dbReference type="InterPro" id="IPR030934">
    <property type="entry name" value="Intein_C"/>
</dbReference>
<dbReference type="OrthoDB" id="346148at2"/>
<gene>
    <name evidence="3" type="ORF">EHO61_10145</name>
</gene>
<comment type="caution">
    <text evidence="3">The sequence shown here is derived from an EMBL/GenBank/DDBJ whole genome shotgun (WGS) entry which is preliminary data.</text>
</comment>
<dbReference type="SUPFAM" id="SSF51294">
    <property type="entry name" value="Hedgehog/intein (Hint) domain"/>
    <property type="match status" value="1"/>
</dbReference>
<organism evidence="3 4">
    <name type="scientific">Leptospira fluminis</name>
    <dbReference type="NCBI Taxonomy" id="2484979"/>
    <lineage>
        <taxon>Bacteria</taxon>
        <taxon>Pseudomonadati</taxon>
        <taxon>Spirochaetota</taxon>
        <taxon>Spirochaetia</taxon>
        <taxon>Leptospirales</taxon>
        <taxon>Leptospiraceae</taxon>
        <taxon>Leptospira</taxon>
    </lineage>
</organism>
<evidence type="ECO:0000259" key="2">
    <source>
        <dbReference type="SMART" id="SM00306"/>
    </source>
</evidence>
<accession>A0A4R9GMX4</accession>
<dbReference type="AlphaFoldDB" id="A0A4R9GMX4"/>
<name>A0A4R9GMX4_9LEPT</name>
<dbReference type="PROSITE" id="PS50817">
    <property type="entry name" value="INTEIN_N_TER"/>
    <property type="match status" value="1"/>
</dbReference>